<gene>
    <name evidence="2" type="ORF">GPECTOR_53g168</name>
</gene>
<feature type="compositionally biased region" description="Basic residues" evidence="1">
    <location>
        <begin position="94"/>
        <end position="108"/>
    </location>
</feature>
<sequence>MGVSSPAAAGGRITVTLHPDTAYVGARANVYQALGLDILIRHQHVERDRLLHSSTTQRAREAAELERAVSAAPSTRLGPGLGLGLPSRGQPHEHHQHSQPHSQPHSHAHPGDHVEEHGSRHPHHQHPAPADEPAGGGEPPRATTAATEGGGTDAGTTKAAVGEDAAGA</sequence>
<proteinExistence type="predicted"/>
<accession>A0A150G6V5</accession>
<keyword evidence="3" id="KW-1185">Reference proteome</keyword>
<organism evidence="2 3">
    <name type="scientific">Gonium pectorale</name>
    <name type="common">Green alga</name>
    <dbReference type="NCBI Taxonomy" id="33097"/>
    <lineage>
        <taxon>Eukaryota</taxon>
        <taxon>Viridiplantae</taxon>
        <taxon>Chlorophyta</taxon>
        <taxon>core chlorophytes</taxon>
        <taxon>Chlorophyceae</taxon>
        <taxon>CS clade</taxon>
        <taxon>Chlamydomonadales</taxon>
        <taxon>Volvocaceae</taxon>
        <taxon>Gonium</taxon>
    </lineage>
</organism>
<evidence type="ECO:0000313" key="2">
    <source>
        <dbReference type="EMBL" id="KXZ45582.1"/>
    </source>
</evidence>
<evidence type="ECO:0000256" key="1">
    <source>
        <dbReference type="SAM" id="MobiDB-lite"/>
    </source>
</evidence>
<comment type="caution">
    <text evidence="2">The sequence shown here is derived from an EMBL/GenBank/DDBJ whole genome shotgun (WGS) entry which is preliminary data.</text>
</comment>
<dbReference type="Proteomes" id="UP000075714">
    <property type="component" value="Unassembled WGS sequence"/>
</dbReference>
<feature type="region of interest" description="Disordered" evidence="1">
    <location>
        <begin position="66"/>
        <end position="168"/>
    </location>
</feature>
<reference evidence="3" key="1">
    <citation type="journal article" date="2016" name="Nat. Commun.">
        <title>The Gonium pectorale genome demonstrates co-option of cell cycle regulation during the evolution of multicellularity.</title>
        <authorList>
            <person name="Hanschen E.R."/>
            <person name="Marriage T.N."/>
            <person name="Ferris P.J."/>
            <person name="Hamaji T."/>
            <person name="Toyoda A."/>
            <person name="Fujiyama A."/>
            <person name="Neme R."/>
            <person name="Noguchi H."/>
            <person name="Minakuchi Y."/>
            <person name="Suzuki M."/>
            <person name="Kawai-Toyooka H."/>
            <person name="Smith D.R."/>
            <person name="Sparks H."/>
            <person name="Anderson J."/>
            <person name="Bakaric R."/>
            <person name="Luria V."/>
            <person name="Karger A."/>
            <person name="Kirschner M.W."/>
            <person name="Durand P.M."/>
            <person name="Michod R.E."/>
            <person name="Nozaki H."/>
            <person name="Olson B.J."/>
        </authorList>
    </citation>
    <scope>NUCLEOTIDE SEQUENCE [LARGE SCALE GENOMIC DNA]</scope>
    <source>
        <strain evidence="3">NIES-2863</strain>
    </source>
</reference>
<dbReference type="EMBL" id="LSYV01000054">
    <property type="protein sequence ID" value="KXZ45582.1"/>
    <property type="molecule type" value="Genomic_DNA"/>
</dbReference>
<evidence type="ECO:0000313" key="3">
    <source>
        <dbReference type="Proteomes" id="UP000075714"/>
    </source>
</evidence>
<dbReference type="AlphaFoldDB" id="A0A150G6V5"/>
<feature type="compositionally biased region" description="Basic and acidic residues" evidence="1">
    <location>
        <begin position="109"/>
        <end position="119"/>
    </location>
</feature>
<feature type="compositionally biased region" description="Low complexity" evidence="1">
    <location>
        <begin position="127"/>
        <end position="147"/>
    </location>
</feature>
<name>A0A150G6V5_GONPE</name>
<protein>
    <submittedName>
        <fullName evidence="2">Uncharacterized protein</fullName>
    </submittedName>
</protein>